<dbReference type="Gene3D" id="3.30.1370.10">
    <property type="entry name" value="K Homology domain, type 1"/>
    <property type="match status" value="1"/>
</dbReference>
<keyword evidence="5" id="KW-1185">Reference proteome</keyword>
<comment type="caution">
    <text evidence="4">The sequence shown here is derived from an EMBL/GenBank/DDBJ whole genome shotgun (WGS) entry which is preliminary data.</text>
</comment>
<dbReference type="InterPro" id="IPR004088">
    <property type="entry name" value="KH_dom_type_1"/>
</dbReference>
<keyword evidence="1" id="KW-0694">RNA-binding</keyword>
<dbReference type="InterPro" id="IPR036612">
    <property type="entry name" value="KH_dom_type_1_sf"/>
</dbReference>
<dbReference type="InterPro" id="IPR004087">
    <property type="entry name" value="KH_dom"/>
</dbReference>
<protein>
    <recommendedName>
        <fullName evidence="3">K Homology domain-containing protein</fullName>
    </recommendedName>
</protein>
<feature type="compositionally biased region" description="Low complexity" evidence="2">
    <location>
        <begin position="171"/>
        <end position="189"/>
    </location>
</feature>
<dbReference type="SUPFAM" id="SSF54791">
    <property type="entry name" value="Eukaryotic type KH-domain (KH-domain type I)"/>
    <property type="match status" value="1"/>
</dbReference>
<dbReference type="Pfam" id="PF00013">
    <property type="entry name" value="KH_1"/>
    <property type="match status" value="1"/>
</dbReference>
<dbReference type="PROSITE" id="PS50084">
    <property type="entry name" value="KH_TYPE_1"/>
    <property type="match status" value="1"/>
</dbReference>
<feature type="region of interest" description="Disordered" evidence="2">
    <location>
        <begin position="158"/>
        <end position="192"/>
    </location>
</feature>
<evidence type="ECO:0000256" key="1">
    <source>
        <dbReference type="PROSITE-ProRule" id="PRU00117"/>
    </source>
</evidence>
<proteinExistence type="predicted"/>
<accession>A0ABD2QMJ5</accession>
<gene>
    <name evidence="4" type="ORF">Ciccas_000715</name>
</gene>
<name>A0ABD2QMJ5_9PLAT</name>
<reference evidence="4 5" key="1">
    <citation type="submission" date="2024-11" db="EMBL/GenBank/DDBJ databases">
        <title>Adaptive evolution of stress response genes in parasites aligns with host niche diversity.</title>
        <authorList>
            <person name="Hahn C."/>
            <person name="Resl P."/>
        </authorList>
    </citation>
    <scope>NUCLEOTIDE SEQUENCE [LARGE SCALE GENOMIC DNA]</scope>
    <source>
        <strain evidence="4">EGGRZ-B1_66</strain>
        <tissue evidence="4">Body</tissue>
    </source>
</reference>
<dbReference type="CDD" id="cd00105">
    <property type="entry name" value="KH-I"/>
    <property type="match status" value="1"/>
</dbReference>
<feature type="domain" description="K Homology" evidence="3">
    <location>
        <begin position="22"/>
        <end position="106"/>
    </location>
</feature>
<evidence type="ECO:0000313" key="4">
    <source>
        <dbReference type="EMBL" id="KAL3320607.1"/>
    </source>
</evidence>
<dbReference type="AlphaFoldDB" id="A0ABD2QMJ5"/>
<dbReference type="EMBL" id="JBJKFK010000041">
    <property type="protein sequence ID" value="KAL3320607.1"/>
    <property type="molecule type" value="Genomic_DNA"/>
</dbReference>
<evidence type="ECO:0000313" key="5">
    <source>
        <dbReference type="Proteomes" id="UP001626550"/>
    </source>
</evidence>
<dbReference type="GO" id="GO:0003723">
    <property type="term" value="F:RNA binding"/>
    <property type="evidence" value="ECO:0007669"/>
    <property type="project" value="UniProtKB-UniRule"/>
</dbReference>
<evidence type="ECO:0000259" key="3">
    <source>
        <dbReference type="SMART" id="SM00322"/>
    </source>
</evidence>
<dbReference type="Proteomes" id="UP001626550">
    <property type="component" value="Unassembled WGS sequence"/>
</dbReference>
<sequence length="232" mass="24427">MGINTGGGGGAGSAAGVGGRVLLARGRISVPQDLVGKIIGTQGSIITTIQKDTGTEIKSPPKEAGRGPNATADFEISAYQALGLTSAQAAEMRVQQAKQLIGHLVMRQLERRTSDDLVDDASSMVMLDGLQPPHWMWPDVTQMESSEAREVLDRILAESKNKTRRAKEMAGGSSSTPNTPGGPNSSGGSQTPDVFCEAAIIDPILSHHIHGSSMVRTLSHSMSGPGKYIFFF</sequence>
<evidence type="ECO:0000256" key="2">
    <source>
        <dbReference type="SAM" id="MobiDB-lite"/>
    </source>
</evidence>
<dbReference type="SMART" id="SM00322">
    <property type="entry name" value="KH"/>
    <property type="match status" value="1"/>
</dbReference>
<organism evidence="4 5">
    <name type="scientific">Cichlidogyrus casuarinus</name>
    <dbReference type="NCBI Taxonomy" id="1844966"/>
    <lineage>
        <taxon>Eukaryota</taxon>
        <taxon>Metazoa</taxon>
        <taxon>Spiralia</taxon>
        <taxon>Lophotrochozoa</taxon>
        <taxon>Platyhelminthes</taxon>
        <taxon>Monogenea</taxon>
        <taxon>Monopisthocotylea</taxon>
        <taxon>Dactylogyridea</taxon>
        <taxon>Ancyrocephalidae</taxon>
        <taxon>Cichlidogyrus</taxon>
    </lineage>
</organism>